<feature type="region of interest" description="Disordered" evidence="7">
    <location>
        <begin position="745"/>
        <end position="791"/>
    </location>
</feature>
<dbReference type="GO" id="GO:0003723">
    <property type="term" value="F:RNA binding"/>
    <property type="evidence" value="ECO:0007669"/>
    <property type="project" value="UniProtKB-UniRule"/>
</dbReference>
<accession>A0A553NNP3</accession>
<dbReference type="GO" id="GO:0010468">
    <property type="term" value="P:regulation of gene expression"/>
    <property type="evidence" value="ECO:0007669"/>
    <property type="project" value="UniProtKB-ARBA"/>
</dbReference>
<protein>
    <recommendedName>
        <fullName evidence="8">K Homology domain-containing protein</fullName>
    </recommendedName>
</protein>
<dbReference type="Gene3D" id="3.30.1370.10">
    <property type="entry name" value="K Homology domain, type 1"/>
    <property type="match status" value="2"/>
</dbReference>
<reference evidence="9 10" key="1">
    <citation type="journal article" date="2018" name="Nat. Ecol. Evol.">
        <title>Genomic signatures of mitonuclear coevolution across populations of Tigriopus californicus.</title>
        <authorList>
            <person name="Barreto F.S."/>
            <person name="Watson E.T."/>
            <person name="Lima T.G."/>
            <person name="Willett C.S."/>
            <person name="Edmands S."/>
            <person name="Li W."/>
            <person name="Burton R.S."/>
        </authorList>
    </citation>
    <scope>NUCLEOTIDE SEQUENCE [LARGE SCALE GENOMIC DNA]</scope>
    <source>
        <strain evidence="9 10">San Diego</strain>
    </source>
</reference>
<dbReference type="InterPro" id="IPR004088">
    <property type="entry name" value="KH_dom_type_1"/>
</dbReference>
<keyword evidence="3" id="KW-0963">Cytoplasm</keyword>
<evidence type="ECO:0000256" key="4">
    <source>
        <dbReference type="ARBA" id="ARBA00022737"/>
    </source>
</evidence>
<feature type="region of interest" description="Disordered" evidence="7">
    <location>
        <begin position="42"/>
        <end position="92"/>
    </location>
</feature>
<dbReference type="PROSITE" id="PS50084">
    <property type="entry name" value="KH_TYPE_1"/>
    <property type="match status" value="2"/>
</dbReference>
<keyword evidence="6" id="KW-0694">RNA-binding</keyword>
<evidence type="ECO:0000259" key="8">
    <source>
        <dbReference type="SMART" id="SM00322"/>
    </source>
</evidence>
<feature type="compositionally biased region" description="Low complexity" evidence="7">
    <location>
        <begin position="175"/>
        <end position="184"/>
    </location>
</feature>
<feature type="region of interest" description="Disordered" evidence="7">
    <location>
        <begin position="101"/>
        <end position="120"/>
    </location>
</feature>
<dbReference type="AlphaFoldDB" id="A0A553NNP3"/>
<dbReference type="InterPro" id="IPR004087">
    <property type="entry name" value="KH_dom"/>
</dbReference>
<evidence type="ECO:0000313" key="9">
    <source>
        <dbReference type="EMBL" id="TRY67046.1"/>
    </source>
</evidence>
<feature type="region of interest" description="Disordered" evidence="7">
    <location>
        <begin position="1"/>
        <end position="22"/>
    </location>
</feature>
<sequence>MPASSQTLFPASSSSGNSASSTLSLNSLDNMEAASHAFNHHASHQGLAPGGGVGHHGLSPAGSGLNSGGHGASRGGGGSHAGPPHPHHGHAAAHFAGRHHSFTLPSSSSSSSSSNPACTSSFEESRTVQLALELAMLQGQQAGLGGNPLVDSPTASLHHSQHSHGMNGGGGLSGVNGSSGLMSGHHSDNPLLHPFHSSQYPNHGSLEDLKARRSQNMTECVPVPTSEHVAEIVGRQGCKIKALRTKTNTYIKTPVRGEEPVFVVTGRKEDVALAKREILSAAEHFSQIRASRTKNSINSTLAFGQLVANQPGQTTVQVRVPYRVVGLVVGPKGATIKRIQQQTHTYIVTPSRDKEPVFDVTGLPENVEAARKEIEAHIAMRTGNDNNGGSMNGLGLYNMDMNGIDEHNGFNGYSSSSAFSSSGLDGPMGSGSNLSSTSSQNKFNSILNGGGTDSAFSSLASSGNSGKGIILQNILDGSNNFGANDSPLHMSGSGIARNVPWSNGGGDSHDSGIGSSPPFDRNGHHSLFDSIHHDRLEVNNGTAIWGDINKLLGNLDLDGPSSNSLRGRSNGGPISRNILNHHNPSTNNLLNSVNRFSSTVSNGDGHDYLNGEFTCSSNSSDMNNHHMQKPFNLNVGSRSSLDLGSLGRPSASIDSSSNNTAKNSMLLLSSGEVSPPMSLPYSSSNGSSNGHAHLQHRSSVSSEPSGILFHDQELNNLTDGICNEVGLASSTSSKALGHGAYDGSLVGPRSSSSSNLFSRDDQVIAGSRLSPSNGPAPTATKEDDFLSFANK</sequence>
<feature type="domain" description="K Homology" evidence="8">
    <location>
        <begin position="215"/>
        <end position="283"/>
    </location>
</feature>
<dbReference type="FunFam" id="3.30.1370.10:FF:000013">
    <property type="entry name" value="Mex-3 RNA-binding family member B"/>
    <property type="match status" value="1"/>
</dbReference>
<feature type="compositionally biased region" description="Polar residues" evidence="7">
    <location>
        <begin position="1"/>
        <end position="11"/>
    </location>
</feature>
<keyword evidence="10" id="KW-1185">Reference proteome</keyword>
<keyword evidence="4" id="KW-0677">Repeat</keyword>
<dbReference type="STRING" id="6832.A0A553NNP3"/>
<feature type="compositionally biased region" description="Gly residues" evidence="7">
    <location>
        <begin position="65"/>
        <end position="80"/>
    </location>
</feature>
<evidence type="ECO:0000256" key="1">
    <source>
        <dbReference type="ARBA" id="ARBA00004123"/>
    </source>
</evidence>
<dbReference type="GO" id="GO:0005737">
    <property type="term" value="C:cytoplasm"/>
    <property type="evidence" value="ECO:0007669"/>
    <property type="project" value="UniProtKB-SubCell"/>
</dbReference>
<dbReference type="GO" id="GO:0005634">
    <property type="term" value="C:nucleus"/>
    <property type="evidence" value="ECO:0007669"/>
    <property type="project" value="UniProtKB-SubCell"/>
</dbReference>
<comment type="caution">
    <text evidence="9">The sequence shown here is derived from an EMBL/GenBank/DDBJ whole genome shotgun (WGS) entry which is preliminary data.</text>
</comment>
<dbReference type="Pfam" id="PF00013">
    <property type="entry name" value="KH_1"/>
    <property type="match status" value="2"/>
</dbReference>
<evidence type="ECO:0000256" key="2">
    <source>
        <dbReference type="ARBA" id="ARBA00004496"/>
    </source>
</evidence>
<feature type="domain" description="K Homology" evidence="8">
    <location>
        <begin position="312"/>
        <end position="379"/>
    </location>
</feature>
<dbReference type="PANTHER" id="PTHR23285:SF7">
    <property type="entry name" value="LD09246P1"/>
    <property type="match status" value="1"/>
</dbReference>
<feature type="region of interest" description="Disordered" evidence="7">
    <location>
        <begin position="144"/>
        <end position="204"/>
    </location>
</feature>
<dbReference type="InterPro" id="IPR047226">
    <property type="entry name" value="KH-I_MEX3_rpt2"/>
</dbReference>
<dbReference type="SMART" id="SM00322">
    <property type="entry name" value="KH"/>
    <property type="match status" value="2"/>
</dbReference>
<comment type="subcellular location">
    <subcellularLocation>
        <location evidence="2">Cytoplasm</location>
    </subcellularLocation>
    <subcellularLocation>
        <location evidence="1">Nucleus</location>
    </subcellularLocation>
</comment>
<dbReference type="EMBL" id="VCGU01000011">
    <property type="protein sequence ID" value="TRY67046.1"/>
    <property type="molecule type" value="Genomic_DNA"/>
</dbReference>
<evidence type="ECO:0000256" key="5">
    <source>
        <dbReference type="ARBA" id="ARBA00023242"/>
    </source>
</evidence>
<feature type="compositionally biased region" description="Low complexity" evidence="7">
    <location>
        <begin position="12"/>
        <end position="22"/>
    </location>
</feature>
<evidence type="ECO:0000256" key="7">
    <source>
        <dbReference type="SAM" id="MobiDB-lite"/>
    </source>
</evidence>
<organism evidence="9 10">
    <name type="scientific">Tigriopus californicus</name>
    <name type="common">Marine copepod</name>
    <dbReference type="NCBI Taxonomy" id="6832"/>
    <lineage>
        <taxon>Eukaryota</taxon>
        <taxon>Metazoa</taxon>
        <taxon>Ecdysozoa</taxon>
        <taxon>Arthropoda</taxon>
        <taxon>Crustacea</taxon>
        <taxon>Multicrustacea</taxon>
        <taxon>Hexanauplia</taxon>
        <taxon>Copepoda</taxon>
        <taxon>Harpacticoida</taxon>
        <taxon>Harpacticidae</taxon>
        <taxon>Tigriopus</taxon>
    </lineage>
</organism>
<evidence type="ECO:0000313" key="10">
    <source>
        <dbReference type="Proteomes" id="UP000318571"/>
    </source>
</evidence>
<dbReference type="CDD" id="cd22424">
    <property type="entry name" value="KH-I_MEX3_rpt2"/>
    <property type="match status" value="1"/>
</dbReference>
<evidence type="ECO:0000256" key="3">
    <source>
        <dbReference type="ARBA" id="ARBA00022490"/>
    </source>
</evidence>
<name>A0A553NNP3_TIGCA</name>
<dbReference type="Proteomes" id="UP000318571">
    <property type="component" value="Chromosome 4"/>
</dbReference>
<dbReference type="FunFam" id="3.30.1370.10:FF:000012">
    <property type="entry name" value="Mex-3 RNA-binding family member D"/>
    <property type="match status" value="1"/>
</dbReference>
<keyword evidence="5" id="KW-0539">Nucleus</keyword>
<dbReference type="InterPro" id="IPR036612">
    <property type="entry name" value="KH_dom_type_1_sf"/>
</dbReference>
<gene>
    <name evidence="9" type="ORF">TCAL_03315</name>
</gene>
<dbReference type="PANTHER" id="PTHR23285">
    <property type="entry name" value="RING FINGER AND KH DOMAIN CONTAINING PROTEIN 1"/>
    <property type="match status" value="1"/>
</dbReference>
<dbReference type="OrthoDB" id="427410at2759"/>
<dbReference type="SUPFAM" id="SSF54791">
    <property type="entry name" value="Eukaryotic type KH-domain (KH-domain type I)"/>
    <property type="match status" value="2"/>
</dbReference>
<dbReference type="InterPro" id="IPR047227">
    <property type="entry name" value="MEX3"/>
</dbReference>
<feature type="region of interest" description="Disordered" evidence="7">
    <location>
        <begin position="676"/>
        <end position="704"/>
    </location>
</feature>
<dbReference type="CDD" id="cd22423">
    <property type="entry name" value="KH-I_MEX3_rpt1"/>
    <property type="match status" value="1"/>
</dbReference>
<dbReference type="InterPro" id="IPR047228">
    <property type="entry name" value="KH-I_MEX3_rpt1"/>
</dbReference>
<evidence type="ECO:0000256" key="6">
    <source>
        <dbReference type="PROSITE-ProRule" id="PRU00117"/>
    </source>
</evidence>
<proteinExistence type="predicted"/>